<feature type="transmembrane region" description="Helical" evidence="7">
    <location>
        <begin position="6"/>
        <end position="25"/>
    </location>
</feature>
<dbReference type="EMBL" id="WPOC01000021">
    <property type="protein sequence ID" value="MVN15963.1"/>
    <property type="molecule type" value="Genomic_DNA"/>
</dbReference>
<evidence type="ECO:0000256" key="3">
    <source>
        <dbReference type="ARBA" id="ARBA00022692"/>
    </source>
</evidence>
<dbReference type="Pfam" id="PF01292">
    <property type="entry name" value="Ni_hydr_CYTB"/>
    <property type="match status" value="1"/>
</dbReference>
<evidence type="ECO:0000256" key="4">
    <source>
        <dbReference type="ARBA" id="ARBA00022989"/>
    </source>
</evidence>
<dbReference type="PANTHER" id="PTHR30485">
    <property type="entry name" value="NI/FE-HYDROGENASE 1 B-TYPE CYTOCHROME SUBUNIT"/>
    <property type="match status" value="1"/>
</dbReference>
<organism evidence="9 10">
    <name type="scientific">Gordonibacter urolithinfaciens</name>
    <dbReference type="NCBI Taxonomy" id="1335613"/>
    <lineage>
        <taxon>Bacteria</taxon>
        <taxon>Bacillati</taxon>
        <taxon>Actinomycetota</taxon>
        <taxon>Coriobacteriia</taxon>
        <taxon>Eggerthellales</taxon>
        <taxon>Eggerthellaceae</taxon>
        <taxon>Gordonibacter</taxon>
    </lineage>
</organism>
<comment type="subcellular location">
    <subcellularLocation>
        <location evidence="1">Cell membrane</location>
        <topology evidence="1">Multi-pass membrane protein</topology>
    </subcellularLocation>
</comment>
<feature type="compositionally biased region" description="Basic and acidic residues" evidence="6">
    <location>
        <begin position="243"/>
        <end position="252"/>
    </location>
</feature>
<dbReference type="InterPro" id="IPR016174">
    <property type="entry name" value="Di-haem_cyt_TM"/>
</dbReference>
<keyword evidence="5 7" id="KW-0472">Membrane</keyword>
<dbReference type="PANTHER" id="PTHR30485:SF0">
    <property type="entry name" value="NI_FE-HYDROGENASE 1 B-TYPE CYTOCHROME SUBUNIT-RELATED"/>
    <property type="match status" value="1"/>
</dbReference>
<comment type="caution">
    <text evidence="9">The sequence shown here is derived from an EMBL/GenBank/DDBJ whole genome shotgun (WGS) entry which is preliminary data.</text>
</comment>
<evidence type="ECO:0000256" key="5">
    <source>
        <dbReference type="ARBA" id="ARBA00023136"/>
    </source>
</evidence>
<gene>
    <name evidence="9" type="ORF">GO738_11545</name>
</gene>
<evidence type="ECO:0000256" key="2">
    <source>
        <dbReference type="ARBA" id="ARBA00022475"/>
    </source>
</evidence>
<dbReference type="InterPro" id="IPR051542">
    <property type="entry name" value="Hydrogenase_cytochrome"/>
</dbReference>
<name>A0A6N8IM87_9ACTN</name>
<evidence type="ECO:0000256" key="7">
    <source>
        <dbReference type="SAM" id="Phobius"/>
    </source>
</evidence>
<dbReference type="GO" id="GO:0005886">
    <property type="term" value="C:plasma membrane"/>
    <property type="evidence" value="ECO:0007669"/>
    <property type="project" value="UniProtKB-SubCell"/>
</dbReference>
<evidence type="ECO:0000256" key="6">
    <source>
        <dbReference type="SAM" id="MobiDB-lite"/>
    </source>
</evidence>
<protein>
    <submittedName>
        <fullName evidence="9">Formate dehydrogenase</fullName>
    </submittedName>
</protein>
<keyword evidence="4 7" id="KW-1133">Transmembrane helix</keyword>
<feature type="transmembrane region" description="Helical" evidence="7">
    <location>
        <begin position="81"/>
        <end position="103"/>
    </location>
</feature>
<dbReference type="Gene3D" id="1.20.950.20">
    <property type="entry name" value="Transmembrane di-heme cytochromes, Chain C"/>
    <property type="match status" value="1"/>
</dbReference>
<dbReference type="AlphaFoldDB" id="A0A6N8IM87"/>
<dbReference type="InterPro" id="IPR011577">
    <property type="entry name" value="Cyt_b561_bac/Ni-Hgenase"/>
</dbReference>
<dbReference type="GO" id="GO:0009055">
    <property type="term" value="F:electron transfer activity"/>
    <property type="evidence" value="ECO:0007669"/>
    <property type="project" value="InterPro"/>
</dbReference>
<sequence>MPWFDQAPWLVALAPFLGLLLSAFTKRTDPFLVGDRVFRHDAPARISHWAHAAGTTVCLVSGIILGLRFTPAFVDDGPAAIVWQNVHFVAAVVFLFGTFYYLGNTIVSQWRLREHLPTKNVVSYTVRHYSLLIGIKKFTMPPEDKYFESEKAAYVMAVVTAVLLVVSGLFKAAAHVFLALPDGLMNVMFWIHDIAAALMLVFLAAHVFFAVIAPFSWKTFPSMFTGWMLSEAEKEHRGWLDRLQREHDERAAGEGSCEGTAPATAPDTTMTAAPATGTPGSQKR</sequence>
<accession>A0A6N8IM87</accession>
<dbReference type="SUPFAM" id="SSF81342">
    <property type="entry name" value="Transmembrane di-heme cytochromes"/>
    <property type="match status" value="1"/>
</dbReference>
<feature type="transmembrane region" description="Helical" evidence="7">
    <location>
        <begin position="194"/>
        <end position="215"/>
    </location>
</feature>
<feature type="transmembrane region" description="Helical" evidence="7">
    <location>
        <begin position="152"/>
        <end position="174"/>
    </location>
</feature>
<feature type="domain" description="Cytochrome b561 bacterial/Ni-hydrogenase" evidence="8">
    <location>
        <begin position="39"/>
        <end position="226"/>
    </location>
</feature>
<reference evidence="9 10" key="1">
    <citation type="submission" date="2019-11" db="EMBL/GenBank/DDBJ databases">
        <title>Whole genome shotgun sequencing (WGS) data from Adlercreutzia equolifaciens ResAG-91, Eggerthella lenta MRI-F36, MRI-F37, MRI-F40, ResAG-49, ResAG-88, ResAG-121, ResAG-145, and Gordonibacter sp. ResAG-5, ResAG-26, ResAG-43, ResAG-50, ResAG-59.</title>
        <authorList>
            <person name="Stoll D.A."/>
            <person name="Danylec N."/>
            <person name="Franz C.M.A.P."/>
            <person name="Huch M."/>
        </authorList>
    </citation>
    <scope>NUCLEOTIDE SEQUENCE [LARGE SCALE GENOMIC DNA]</scope>
    <source>
        <strain evidence="9 10">ResAG-59</strain>
    </source>
</reference>
<feature type="transmembrane region" description="Helical" evidence="7">
    <location>
        <begin position="46"/>
        <end position="69"/>
    </location>
</feature>
<evidence type="ECO:0000256" key="1">
    <source>
        <dbReference type="ARBA" id="ARBA00004651"/>
    </source>
</evidence>
<dbReference type="GO" id="GO:0022904">
    <property type="term" value="P:respiratory electron transport chain"/>
    <property type="evidence" value="ECO:0007669"/>
    <property type="project" value="InterPro"/>
</dbReference>
<dbReference type="RefSeq" id="WP_157006161.1">
    <property type="nucleotide sequence ID" value="NZ_DBEZYS010000037.1"/>
</dbReference>
<keyword evidence="2" id="KW-1003">Cell membrane</keyword>
<keyword evidence="10" id="KW-1185">Reference proteome</keyword>
<proteinExistence type="predicted"/>
<dbReference type="GO" id="GO:0020037">
    <property type="term" value="F:heme binding"/>
    <property type="evidence" value="ECO:0007669"/>
    <property type="project" value="TreeGrafter"/>
</dbReference>
<keyword evidence="3 7" id="KW-0812">Transmembrane</keyword>
<evidence type="ECO:0000313" key="10">
    <source>
        <dbReference type="Proteomes" id="UP000468327"/>
    </source>
</evidence>
<feature type="compositionally biased region" description="Low complexity" evidence="6">
    <location>
        <begin position="259"/>
        <end position="284"/>
    </location>
</feature>
<evidence type="ECO:0000259" key="8">
    <source>
        <dbReference type="Pfam" id="PF01292"/>
    </source>
</evidence>
<dbReference type="Proteomes" id="UP000468327">
    <property type="component" value="Unassembled WGS sequence"/>
</dbReference>
<evidence type="ECO:0000313" key="9">
    <source>
        <dbReference type="EMBL" id="MVN15963.1"/>
    </source>
</evidence>
<feature type="region of interest" description="Disordered" evidence="6">
    <location>
        <begin position="243"/>
        <end position="284"/>
    </location>
</feature>